<keyword evidence="1" id="KW-0812">Transmembrane</keyword>
<evidence type="ECO:0000256" key="1">
    <source>
        <dbReference type="SAM" id="Phobius"/>
    </source>
</evidence>
<reference evidence="3" key="1">
    <citation type="submission" date="2023-07" db="EMBL/GenBank/DDBJ databases">
        <title>30 novel species of actinomycetes from the DSMZ collection.</title>
        <authorList>
            <person name="Nouioui I."/>
        </authorList>
    </citation>
    <scope>NUCLEOTIDE SEQUENCE [LARGE SCALE GENOMIC DNA]</scope>
    <source>
        <strain evidence="3">DSM 45834</strain>
    </source>
</reference>
<feature type="transmembrane region" description="Helical" evidence="1">
    <location>
        <begin position="132"/>
        <end position="153"/>
    </location>
</feature>
<feature type="transmembrane region" description="Helical" evidence="1">
    <location>
        <begin position="165"/>
        <end position="182"/>
    </location>
</feature>
<accession>A0ABU2NHU8</accession>
<sequence>MHLLRVIAGFVPWAVFSLVATREGPGGVTMAALLAFVVAAAFLIVSMTRGRSPKLLEVTGAVVFAAFGIVGASNPAVDAFLADYGRSLATLILAVVIFVLLPIVPFTEQYARETAPQQYWHSPVFRSVNRQISAAWGAVIAMMGVGHALATLIPELGTTIPSRPVDLLLNWVVPALLSWWAVRYTARVSAEAHDLAVARLAHQN</sequence>
<organism evidence="2 3">
    <name type="scientific">Pseudonocardia charpentierae</name>
    <dbReference type="NCBI Taxonomy" id="3075545"/>
    <lineage>
        <taxon>Bacteria</taxon>
        <taxon>Bacillati</taxon>
        <taxon>Actinomycetota</taxon>
        <taxon>Actinomycetes</taxon>
        <taxon>Pseudonocardiales</taxon>
        <taxon>Pseudonocardiaceae</taxon>
        <taxon>Pseudonocardia</taxon>
    </lineage>
</organism>
<evidence type="ECO:0008006" key="4">
    <source>
        <dbReference type="Google" id="ProtNLM"/>
    </source>
</evidence>
<dbReference type="EMBL" id="JAVREJ010000029">
    <property type="protein sequence ID" value="MDT0353326.1"/>
    <property type="molecule type" value="Genomic_DNA"/>
</dbReference>
<evidence type="ECO:0000313" key="3">
    <source>
        <dbReference type="Proteomes" id="UP001183202"/>
    </source>
</evidence>
<comment type="caution">
    <text evidence="2">The sequence shown here is derived from an EMBL/GenBank/DDBJ whole genome shotgun (WGS) entry which is preliminary data.</text>
</comment>
<protein>
    <recommendedName>
        <fullName evidence="4">Intracellular septation protein A</fullName>
    </recommendedName>
</protein>
<keyword evidence="1" id="KW-1133">Transmembrane helix</keyword>
<feature type="transmembrane region" description="Helical" evidence="1">
    <location>
        <begin position="55"/>
        <end position="76"/>
    </location>
</feature>
<feature type="transmembrane region" description="Helical" evidence="1">
    <location>
        <begin position="88"/>
        <end position="111"/>
    </location>
</feature>
<proteinExistence type="predicted"/>
<keyword evidence="3" id="KW-1185">Reference proteome</keyword>
<gene>
    <name evidence="2" type="ORF">RM445_27825</name>
</gene>
<keyword evidence="1" id="KW-0472">Membrane</keyword>
<feature type="transmembrane region" description="Helical" evidence="1">
    <location>
        <begin position="27"/>
        <end position="48"/>
    </location>
</feature>
<evidence type="ECO:0000313" key="2">
    <source>
        <dbReference type="EMBL" id="MDT0353326.1"/>
    </source>
</evidence>
<name>A0ABU2NHU8_9PSEU</name>
<dbReference type="Proteomes" id="UP001183202">
    <property type="component" value="Unassembled WGS sequence"/>
</dbReference>